<dbReference type="AlphaFoldDB" id="A0AAV3B2N0"/>
<evidence type="ECO:0000256" key="9">
    <source>
        <dbReference type="SAM" id="MobiDB-lite"/>
    </source>
</evidence>
<evidence type="ECO:0000256" key="2">
    <source>
        <dbReference type="ARBA" id="ARBA00004496"/>
    </source>
</evidence>
<dbReference type="EMBL" id="DYDO01000002">
    <property type="protein sequence ID" value="DBA29595.1"/>
    <property type="molecule type" value="Genomic_DNA"/>
</dbReference>
<name>A0AAV3B2N0_PYXAD</name>
<proteinExistence type="inferred from homology"/>
<comment type="similarity">
    <text evidence="4">Belongs to the ELP5 family.</text>
</comment>
<keyword evidence="6" id="KW-0963">Cytoplasm</keyword>
<dbReference type="GO" id="GO:0005634">
    <property type="term" value="C:nucleus"/>
    <property type="evidence" value="ECO:0007669"/>
    <property type="project" value="UniProtKB-SubCell"/>
</dbReference>
<dbReference type="PANTHER" id="PTHR15641:SF1">
    <property type="entry name" value="ELONGATOR COMPLEX PROTEIN 5"/>
    <property type="match status" value="1"/>
</dbReference>
<evidence type="ECO:0000256" key="3">
    <source>
        <dbReference type="ARBA" id="ARBA00005043"/>
    </source>
</evidence>
<evidence type="ECO:0000256" key="1">
    <source>
        <dbReference type="ARBA" id="ARBA00004123"/>
    </source>
</evidence>
<evidence type="ECO:0000313" key="10">
    <source>
        <dbReference type="EMBL" id="DBA29595.1"/>
    </source>
</evidence>
<comment type="caution">
    <text evidence="10">The sequence shown here is derived from an EMBL/GenBank/DDBJ whole genome shotgun (WGS) entry which is preliminary data.</text>
</comment>
<organism evidence="10 11">
    <name type="scientific">Pyxicephalus adspersus</name>
    <name type="common">African bullfrog</name>
    <dbReference type="NCBI Taxonomy" id="30357"/>
    <lineage>
        <taxon>Eukaryota</taxon>
        <taxon>Metazoa</taxon>
        <taxon>Chordata</taxon>
        <taxon>Craniata</taxon>
        <taxon>Vertebrata</taxon>
        <taxon>Euteleostomi</taxon>
        <taxon>Amphibia</taxon>
        <taxon>Batrachia</taxon>
        <taxon>Anura</taxon>
        <taxon>Neobatrachia</taxon>
        <taxon>Ranoidea</taxon>
        <taxon>Pyxicephalidae</taxon>
        <taxon>Pyxicephalinae</taxon>
        <taxon>Pyxicephalus</taxon>
    </lineage>
</organism>
<feature type="compositionally biased region" description="Acidic residues" evidence="9">
    <location>
        <begin position="276"/>
        <end position="292"/>
    </location>
</feature>
<comment type="pathway">
    <text evidence="3">tRNA modification; 5-methoxycarbonylmethyl-2-thiouridine-tRNA biosynthesis.</text>
</comment>
<gene>
    <name evidence="10" type="ORF">GDO54_005667</name>
</gene>
<evidence type="ECO:0000256" key="4">
    <source>
        <dbReference type="ARBA" id="ARBA00009567"/>
    </source>
</evidence>
<dbReference type="GO" id="GO:0000049">
    <property type="term" value="F:tRNA binding"/>
    <property type="evidence" value="ECO:0007669"/>
    <property type="project" value="TreeGrafter"/>
</dbReference>
<accession>A0AAV3B2N0</accession>
<comment type="subcellular location">
    <subcellularLocation>
        <location evidence="2">Cytoplasm</location>
    </subcellularLocation>
    <subcellularLocation>
        <location evidence="1">Nucleus</location>
    </subcellularLocation>
</comment>
<dbReference type="Pfam" id="PF10483">
    <property type="entry name" value="Elong_Iki1"/>
    <property type="match status" value="2"/>
</dbReference>
<sequence>MLQELKTAGPPGVLVITDSAFISGRKLLHSLIVSSVQRGEHVHIFSFEFPAEEFLAGVPDDILSSFSFHDGFSDPLHWRNHSQSLTLHDFTARTIRKRVSSSSTPVTIVLDSLSWILARCPLPSVCHTLRELCRPQMKEGSHDMRVLTLLHADLHDPGVVGSVCTLCDSVIDVTDGGEQLGVTITQRKRSGKVVTGKEIFRVCEDFSLERTTAMESEPQSRTEVDPTVNLTFNLRLSETERERKESAALPYTFSENKKSSLLQSSGTSGKIFYDPDPGDDLDEEDPDDDLDV</sequence>
<protein>
    <recommendedName>
        <fullName evidence="5">Elongator complex protein 5</fullName>
    </recommendedName>
</protein>
<dbReference type="InterPro" id="IPR019519">
    <property type="entry name" value="Elp5"/>
</dbReference>
<evidence type="ECO:0000256" key="6">
    <source>
        <dbReference type="ARBA" id="ARBA00022490"/>
    </source>
</evidence>
<dbReference type="GO" id="GO:0005829">
    <property type="term" value="C:cytosol"/>
    <property type="evidence" value="ECO:0007669"/>
    <property type="project" value="TreeGrafter"/>
</dbReference>
<evidence type="ECO:0000313" key="11">
    <source>
        <dbReference type="Proteomes" id="UP001181693"/>
    </source>
</evidence>
<keyword evidence="8" id="KW-0539">Nucleus</keyword>
<reference evidence="10" key="1">
    <citation type="thesis" date="2020" institute="ProQuest LLC" country="789 East Eisenhower Parkway, Ann Arbor, MI, USA">
        <title>Comparative Genomics and Chromosome Evolution.</title>
        <authorList>
            <person name="Mudd A.B."/>
        </authorList>
    </citation>
    <scope>NUCLEOTIDE SEQUENCE</scope>
    <source>
        <strain evidence="10">1538</strain>
        <tissue evidence="10">Blood</tissue>
    </source>
</reference>
<evidence type="ECO:0000256" key="5">
    <source>
        <dbReference type="ARBA" id="ARBA00020264"/>
    </source>
</evidence>
<keyword evidence="11" id="KW-1185">Reference proteome</keyword>
<dbReference type="GO" id="GO:0002098">
    <property type="term" value="P:tRNA wobble uridine modification"/>
    <property type="evidence" value="ECO:0007669"/>
    <property type="project" value="InterPro"/>
</dbReference>
<keyword evidence="7" id="KW-0819">tRNA processing</keyword>
<feature type="region of interest" description="Disordered" evidence="9">
    <location>
        <begin position="255"/>
        <end position="292"/>
    </location>
</feature>
<dbReference type="Proteomes" id="UP001181693">
    <property type="component" value="Unassembled WGS sequence"/>
</dbReference>
<evidence type="ECO:0000256" key="7">
    <source>
        <dbReference type="ARBA" id="ARBA00022694"/>
    </source>
</evidence>
<dbReference type="CDD" id="cd19496">
    <property type="entry name" value="Elp5"/>
    <property type="match status" value="1"/>
</dbReference>
<dbReference type="PANTHER" id="PTHR15641">
    <property type="entry name" value="ELONGATOR COMPLEX PROTEIN 5"/>
    <property type="match status" value="1"/>
</dbReference>
<dbReference type="GO" id="GO:0033588">
    <property type="term" value="C:elongator holoenzyme complex"/>
    <property type="evidence" value="ECO:0007669"/>
    <property type="project" value="InterPro"/>
</dbReference>
<feature type="compositionally biased region" description="Polar residues" evidence="9">
    <location>
        <begin position="259"/>
        <end position="268"/>
    </location>
</feature>
<evidence type="ECO:0000256" key="8">
    <source>
        <dbReference type="ARBA" id="ARBA00023242"/>
    </source>
</evidence>